<keyword evidence="2" id="KW-1185">Reference proteome</keyword>
<sequence>MEYMTEGSLSDVAEKFGGTLDSEVVRLYTREILHGLKFLHGNGIVHCDLKCKNVLLKSNGNVKLADFGCAKRLKDLKRNGDLTTFSWQSVGGTPLWMAPEVLRNEGLDFASDIWSLGCLVIEMATGRLPWGDKISNLLTAVLKIACSNEKPQFPVDFPEEGLDFLEKCLERNPKERWTAEELLNHPFIPQNFVKNPSEKCVCSPSSVLDVGTIEEDYDSDESDSTKNNELHHKNPFSTRLCGRKTRMVTLQEPETEFWSSEDWITVR</sequence>
<dbReference type="Proteomes" id="UP001163603">
    <property type="component" value="Chromosome 8"/>
</dbReference>
<dbReference type="EMBL" id="CM047743">
    <property type="protein sequence ID" value="KAJ0031115.1"/>
    <property type="molecule type" value="Genomic_DNA"/>
</dbReference>
<organism evidence="1 2">
    <name type="scientific">Pistacia integerrima</name>
    <dbReference type="NCBI Taxonomy" id="434235"/>
    <lineage>
        <taxon>Eukaryota</taxon>
        <taxon>Viridiplantae</taxon>
        <taxon>Streptophyta</taxon>
        <taxon>Embryophyta</taxon>
        <taxon>Tracheophyta</taxon>
        <taxon>Spermatophyta</taxon>
        <taxon>Magnoliopsida</taxon>
        <taxon>eudicotyledons</taxon>
        <taxon>Gunneridae</taxon>
        <taxon>Pentapetalae</taxon>
        <taxon>rosids</taxon>
        <taxon>malvids</taxon>
        <taxon>Sapindales</taxon>
        <taxon>Anacardiaceae</taxon>
        <taxon>Pistacia</taxon>
    </lineage>
</organism>
<proteinExistence type="predicted"/>
<accession>A0ACC0Y9D2</accession>
<reference evidence="2" key="1">
    <citation type="journal article" date="2023" name="G3 (Bethesda)">
        <title>Genome assembly and association tests identify interacting loci associated with vigor, precocity, and sex in interspecific pistachio rootstocks.</title>
        <authorList>
            <person name="Palmer W."/>
            <person name="Jacygrad E."/>
            <person name="Sagayaradj S."/>
            <person name="Cavanaugh K."/>
            <person name="Han R."/>
            <person name="Bertier L."/>
            <person name="Beede B."/>
            <person name="Kafkas S."/>
            <person name="Golino D."/>
            <person name="Preece J."/>
            <person name="Michelmore R."/>
        </authorList>
    </citation>
    <scope>NUCLEOTIDE SEQUENCE [LARGE SCALE GENOMIC DNA]</scope>
</reference>
<comment type="caution">
    <text evidence="1">The sequence shown here is derived from an EMBL/GenBank/DDBJ whole genome shotgun (WGS) entry which is preliminary data.</text>
</comment>
<protein>
    <submittedName>
        <fullName evidence="1">Uncharacterized protein</fullName>
    </submittedName>
</protein>
<name>A0ACC0Y9D2_9ROSI</name>
<evidence type="ECO:0000313" key="2">
    <source>
        <dbReference type="Proteomes" id="UP001163603"/>
    </source>
</evidence>
<gene>
    <name evidence="1" type="ORF">Pint_14141</name>
</gene>
<evidence type="ECO:0000313" key="1">
    <source>
        <dbReference type="EMBL" id="KAJ0031115.1"/>
    </source>
</evidence>